<protein>
    <submittedName>
        <fullName evidence="2">MBL fold metallo-hydrolase</fullName>
    </submittedName>
</protein>
<proteinExistence type="predicted"/>
<dbReference type="InterPro" id="IPR041516">
    <property type="entry name" value="LACTB2_WH"/>
</dbReference>
<feature type="domain" description="Nudix hydrolase" evidence="1">
    <location>
        <begin position="9"/>
        <end position="195"/>
    </location>
</feature>
<dbReference type="Pfam" id="PF00293">
    <property type="entry name" value="NUDIX"/>
    <property type="match status" value="1"/>
</dbReference>
<evidence type="ECO:0000313" key="2">
    <source>
        <dbReference type="EMBL" id="HGZ44652.1"/>
    </source>
</evidence>
<dbReference type="InterPro" id="IPR000086">
    <property type="entry name" value="NUDIX_hydrolase_dom"/>
</dbReference>
<dbReference type="InterPro" id="IPR036388">
    <property type="entry name" value="WH-like_DNA-bd_sf"/>
</dbReference>
<dbReference type="Gene3D" id="3.60.15.10">
    <property type="entry name" value="Ribonuclease Z/Hydroxyacylglutathione hydrolase-like"/>
    <property type="match status" value="1"/>
</dbReference>
<dbReference type="Gene3D" id="1.10.10.10">
    <property type="entry name" value="Winged helix-like DNA-binding domain superfamily/Winged helix DNA-binding domain"/>
    <property type="match status" value="1"/>
</dbReference>
<dbReference type="SUPFAM" id="SSF56281">
    <property type="entry name" value="Metallo-hydrolase/oxidoreductase"/>
    <property type="match status" value="1"/>
</dbReference>
<comment type="caution">
    <text evidence="2">The sequence shown here is derived from an EMBL/GenBank/DDBJ whole genome shotgun (WGS) entry which is preliminary data.</text>
</comment>
<dbReference type="InterPro" id="IPR001279">
    <property type="entry name" value="Metallo-B-lactamas"/>
</dbReference>
<evidence type="ECO:0000259" key="1">
    <source>
        <dbReference type="PROSITE" id="PS51462"/>
    </source>
</evidence>
<organism evidence="2">
    <name type="scientific">Eiseniibacteriota bacterium</name>
    <dbReference type="NCBI Taxonomy" id="2212470"/>
    <lineage>
        <taxon>Bacteria</taxon>
        <taxon>Candidatus Eiseniibacteriota</taxon>
    </lineage>
</organism>
<reference evidence="2" key="1">
    <citation type="journal article" date="2020" name="mSystems">
        <title>Genome- and Community-Level Interaction Insights into Carbon Utilization and Element Cycling Functions of Hydrothermarchaeota in Hydrothermal Sediment.</title>
        <authorList>
            <person name="Zhou Z."/>
            <person name="Liu Y."/>
            <person name="Xu W."/>
            <person name="Pan J."/>
            <person name="Luo Z.H."/>
            <person name="Li M."/>
        </authorList>
    </citation>
    <scope>NUCLEOTIDE SEQUENCE [LARGE SCALE GENOMIC DNA]</scope>
    <source>
        <strain evidence="2">SpSt-381</strain>
    </source>
</reference>
<accession>A0A832ICX7</accession>
<dbReference type="AlphaFoldDB" id="A0A832ICX7"/>
<keyword evidence="2" id="KW-0378">Hydrolase</keyword>
<dbReference type="PANTHER" id="PTHR23131">
    <property type="entry name" value="ENDORIBONUCLEASE LACTB2"/>
    <property type="match status" value="1"/>
</dbReference>
<name>A0A832ICX7_UNCEI</name>
<dbReference type="PANTHER" id="PTHR23131:SF0">
    <property type="entry name" value="ENDORIBONUCLEASE LACTB2"/>
    <property type="match status" value="1"/>
</dbReference>
<dbReference type="SUPFAM" id="SSF55811">
    <property type="entry name" value="Nudix"/>
    <property type="match status" value="1"/>
</dbReference>
<dbReference type="PROSITE" id="PS51462">
    <property type="entry name" value="NUDIX"/>
    <property type="match status" value="1"/>
</dbReference>
<dbReference type="InterPro" id="IPR015797">
    <property type="entry name" value="NUDIX_hydrolase-like_dom_sf"/>
</dbReference>
<dbReference type="SMART" id="SM00849">
    <property type="entry name" value="Lactamase_B"/>
    <property type="match status" value="1"/>
</dbReference>
<dbReference type="InterPro" id="IPR050662">
    <property type="entry name" value="Sec-metab_biosynth-thioest"/>
</dbReference>
<dbReference type="GO" id="GO:0016787">
    <property type="term" value="F:hydrolase activity"/>
    <property type="evidence" value="ECO:0007669"/>
    <property type="project" value="UniProtKB-KW"/>
</dbReference>
<dbReference type="Pfam" id="PF00753">
    <property type="entry name" value="Lactamase_B"/>
    <property type="match status" value="1"/>
</dbReference>
<dbReference type="InterPro" id="IPR036866">
    <property type="entry name" value="RibonucZ/Hydroxyglut_hydro"/>
</dbReference>
<sequence>MMTRSEKQRFRDSAAVVLVRGSGERLEVFWARRSDAVAFQPGFHAFIGGKVDAQDAELPLPGIADEFERAARACALREMLEETGVLAGLVEGRADAAVLDDARRRLLAGEATFPELAARHGWRFDPAALTFAGRWQTPVFAPLRFDTLFFLARVPEGQAPRILPGELAEGEWVRPLVALDRFRRGRVTCAAPILWTLIALAEGEEGLAERLALGPERAASPVRRIELQWGVVLHAMETKPLPPARHTNAYLVGETEMALVDPGSGDPAELGALFDLVDHLQSEGRRLVLAIATHHHPDHTGGLAAVRERYRVKVAGHPRLAERVALDLALADGDWLPLTPGLGDWRLQVLHTPGHTRDSISLWQPRLGSLFVGDLLPGGPGTVIIDPPDGDMRDYLASLERIAALEPRVLFPAHGSPHGGAVGRIRALVEHRRARERRVLAALPGPGAAAEPPAALVPRAYDDTPKELWGYAERSLLAHLLKLESEGRAARDGDGWRRAGPGA</sequence>
<dbReference type="EMBL" id="DSQF01000030">
    <property type="protein sequence ID" value="HGZ44652.1"/>
    <property type="molecule type" value="Genomic_DNA"/>
</dbReference>
<dbReference type="CDD" id="cd18870">
    <property type="entry name" value="NUDIX_AcylCoAdiphos_Nudt19"/>
    <property type="match status" value="1"/>
</dbReference>
<dbReference type="Gene3D" id="3.90.79.10">
    <property type="entry name" value="Nucleoside Triphosphate Pyrophosphohydrolase"/>
    <property type="match status" value="1"/>
</dbReference>
<dbReference type="Pfam" id="PF17778">
    <property type="entry name" value="WHD_BLACT"/>
    <property type="match status" value="1"/>
</dbReference>
<gene>
    <name evidence="2" type="ORF">ENR23_14820</name>
</gene>